<organism evidence="1 2">
    <name type="scientific">candidate division WS6 bacterium GW2011_GWE1_34_7</name>
    <dbReference type="NCBI Taxonomy" id="1619093"/>
    <lineage>
        <taxon>Bacteria</taxon>
        <taxon>Candidatus Dojkabacteria</taxon>
    </lineage>
</organism>
<dbReference type="Pfam" id="PF13207">
    <property type="entry name" value="AAA_17"/>
    <property type="match status" value="1"/>
</dbReference>
<sequence>MTQSKRKFILVIGGPGGSGSSTIAKMLSHHFGVKRIYAGDLFRKEAKEKDFEYFEEFLQQISKGGNTLDLEIDSMLMEYAQRENIVIESKIFGALTKSRNIEITASIWLDANIGTRVKRHLERDNVKGIKKIFKYFQITYNLLKRYRIDKEKYKRLYKIKYEKPNLYYDIVLDTSQLNEEETFKLILEKLKDGGYITE</sequence>
<protein>
    <submittedName>
        <fullName evidence="1">Cytidylate kinase</fullName>
    </submittedName>
</protein>
<dbReference type="Gene3D" id="3.40.50.300">
    <property type="entry name" value="P-loop containing nucleotide triphosphate hydrolases"/>
    <property type="match status" value="1"/>
</dbReference>
<dbReference type="InterPro" id="IPR027417">
    <property type="entry name" value="P-loop_NTPase"/>
</dbReference>
<evidence type="ECO:0000313" key="1">
    <source>
        <dbReference type="EMBL" id="KKP65682.1"/>
    </source>
</evidence>
<evidence type="ECO:0000313" key="2">
    <source>
        <dbReference type="Proteomes" id="UP000033866"/>
    </source>
</evidence>
<dbReference type="AlphaFoldDB" id="A0A0G0EED0"/>
<keyword evidence="1" id="KW-0808">Transferase</keyword>
<gene>
    <name evidence="1" type="ORF">UR61_C0014G0003</name>
</gene>
<dbReference type="SUPFAM" id="SSF52540">
    <property type="entry name" value="P-loop containing nucleoside triphosphate hydrolases"/>
    <property type="match status" value="1"/>
</dbReference>
<keyword evidence="1" id="KW-0418">Kinase</keyword>
<proteinExistence type="predicted"/>
<dbReference type="Proteomes" id="UP000033866">
    <property type="component" value="Unassembled WGS sequence"/>
</dbReference>
<name>A0A0G0EED0_9BACT</name>
<dbReference type="GO" id="GO:0016301">
    <property type="term" value="F:kinase activity"/>
    <property type="evidence" value="ECO:0007669"/>
    <property type="project" value="UniProtKB-KW"/>
</dbReference>
<comment type="caution">
    <text evidence="1">The sequence shown here is derived from an EMBL/GenBank/DDBJ whole genome shotgun (WGS) entry which is preliminary data.</text>
</comment>
<accession>A0A0G0EED0</accession>
<dbReference type="EMBL" id="LBPV01000014">
    <property type="protein sequence ID" value="KKP65682.1"/>
    <property type="molecule type" value="Genomic_DNA"/>
</dbReference>
<reference evidence="1 2" key="1">
    <citation type="journal article" date="2015" name="Nature">
        <title>rRNA introns, odd ribosomes, and small enigmatic genomes across a large radiation of phyla.</title>
        <authorList>
            <person name="Brown C.T."/>
            <person name="Hug L.A."/>
            <person name="Thomas B.C."/>
            <person name="Sharon I."/>
            <person name="Castelle C.J."/>
            <person name="Singh A."/>
            <person name="Wilkins M.J."/>
            <person name="Williams K.H."/>
            <person name="Banfield J.F."/>
        </authorList>
    </citation>
    <scope>NUCLEOTIDE SEQUENCE [LARGE SCALE GENOMIC DNA]</scope>
</reference>